<dbReference type="InterPro" id="IPR005064">
    <property type="entry name" value="BUG"/>
</dbReference>
<evidence type="ECO:0008006" key="3">
    <source>
        <dbReference type="Google" id="ProtNLM"/>
    </source>
</evidence>
<dbReference type="Pfam" id="PF03401">
    <property type="entry name" value="TctC"/>
    <property type="match status" value="1"/>
</dbReference>
<dbReference type="AlphaFoldDB" id="A0A652ZX51"/>
<dbReference type="SUPFAM" id="SSF53850">
    <property type="entry name" value="Periplasmic binding protein-like II"/>
    <property type="match status" value="1"/>
</dbReference>
<dbReference type="Gene3D" id="3.40.190.10">
    <property type="entry name" value="Periplasmic binding protein-like II"/>
    <property type="match status" value="1"/>
</dbReference>
<proteinExistence type="inferred from homology"/>
<gene>
    <name evidence="2" type="ORF">TRIP_E280341</name>
</gene>
<evidence type="ECO:0000313" key="2">
    <source>
        <dbReference type="EMBL" id="VBB40364.1"/>
    </source>
</evidence>
<dbReference type="CDD" id="cd07012">
    <property type="entry name" value="PBP2_Bug_TTT"/>
    <property type="match status" value="1"/>
</dbReference>
<dbReference type="PANTHER" id="PTHR42928">
    <property type="entry name" value="TRICARBOXYLATE-BINDING PROTEIN"/>
    <property type="match status" value="1"/>
</dbReference>
<dbReference type="EMBL" id="UPXP01000021">
    <property type="protein sequence ID" value="VBB40364.1"/>
    <property type="molecule type" value="Genomic_DNA"/>
</dbReference>
<organism evidence="2">
    <name type="scientific">uncultured Spirochaetota bacterium</name>
    <dbReference type="NCBI Taxonomy" id="460511"/>
    <lineage>
        <taxon>Bacteria</taxon>
        <taxon>Pseudomonadati</taxon>
        <taxon>Spirochaetota</taxon>
        <taxon>environmental samples</taxon>
    </lineage>
</organism>
<sequence length="324" mass="35312">MCNFKKKGISTFSKSIFFILILLFSILISLSAQTIFPTKPVEIIVTFAAGGAVDTSTRVLASEAEKYFGQKILITNKTGGGGTEGIIQVSKAKPDGYQLLALTSAAITNIVTKKVDYQIDSFDPVIMFTYDPATLSVYANGPYANLDEFLNAAKTTKISIATAGHSTANHVACLVLENKYNLNFKYIHTKGVAEVSTMVAGGHVASGVGPWADFRIMTEQRKMKVIGVMADSRDPRLPDVPTFKEKGYNVLGGVWRGIAAPKGTPPEVIRALHDAFKKALDSPELQKRYNELGLPIVYKNSSDFKANIIDSYESYVNILPLLQQ</sequence>
<dbReference type="PANTHER" id="PTHR42928:SF5">
    <property type="entry name" value="BLR1237 PROTEIN"/>
    <property type="match status" value="1"/>
</dbReference>
<evidence type="ECO:0000256" key="1">
    <source>
        <dbReference type="ARBA" id="ARBA00006987"/>
    </source>
</evidence>
<accession>A0A652ZX51</accession>
<reference evidence="2" key="1">
    <citation type="submission" date="2018-07" db="EMBL/GenBank/DDBJ databases">
        <authorList>
            <consortium name="Genoscope - CEA"/>
            <person name="William W."/>
        </authorList>
    </citation>
    <scope>NUCLEOTIDE SEQUENCE</scope>
    <source>
        <strain evidence="2">IK1</strain>
    </source>
</reference>
<protein>
    <recommendedName>
        <fullName evidence="3">Tripartite tricarboxylate transporter substrate binding protein</fullName>
    </recommendedName>
</protein>
<name>A0A652ZX51_9SPIR</name>
<dbReference type="PIRSF" id="PIRSF017082">
    <property type="entry name" value="YflP"/>
    <property type="match status" value="1"/>
</dbReference>
<dbReference type="InterPro" id="IPR042100">
    <property type="entry name" value="Bug_dom1"/>
</dbReference>
<dbReference type="Gene3D" id="3.40.190.150">
    <property type="entry name" value="Bordetella uptake gene, domain 1"/>
    <property type="match status" value="1"/>
</dbReference>
<comment type="similarity">
    <text evidence="1">Belongs to the UPF0065 (bug) family.</text>
</comment>